<dbReference type="InterPro" id="IPR028098">
    <property type="entry name" value="Glyco_trans_4-like_N"/>
</dbReference>
<dbReference type="AlphaFoldDB" id="A0A3N0VKV3"/>
<evidence type="ECO:0000313" key="2">
    <source>
        <dbReference type="EMBL" id="ROH93396.1"/>
    </source>
</evidence>
<organism evidence="2 3">
    <name type="scientific">Stagnimonas aquatica</name>
    <dbReference type="NCBI Taxonomy" id="2689987"/>
    <lineage>
        <taxon>Bacteria</taxon>
        <taxon>Pseudomonadati</taxon>
        <taxon>Pseudomonadota</taxon>
        <taxon>Gammaproteobacteria</taxon>
        <taxon>Nevskiales</taxon>
        <taxon>Nevskiaceae</taxon>
        <taxon>Stagnimonas</taxon>
    </lineage>
</organism>
<dbReference type="PANTHER" id="PTHR12526">
    <property type="entry name" value="GLYCOSYLTRANSFERASE"/>
    <property type="match status" value="1"/>
</dbReference>
<dbReference type="RefSeq" id="WP_123210251.1">
    <property type="nucleotide sequence ID" value="NZ_RJVO01000001.1"/>
</dbReference>
<evidence type="ECO:0000313" key="3">
    <source>
        <dbReference type="Proteomes" id="UP000282106"/>
    </source>
</evidence>
<comment type="caution">
    <text evidence="2">The sequence shown here is derived from an EMBL/GenBank/DDBJ whole genome shotgun (WGS) entry which is preliminary data.</text>
</comment>
<dbReference type="SUPFAM" id="SSF53756">
    <property type="entry name" value="UDP-Glycosyltransferase/glycogen phosphorylase"/>
    <property type="match status" value="1"/>
</dbReference>
<evidence type="ECO:0000259" key="1">
    <source>
        <dbReference type="Pfam" id="PF13579"/>
    </source>
</evidence>
<feature type="domain" description="Glycosyltransferase subfamily 4-like N-terminal" evidence="1">
    <location>
        <begin position="19"/>
        <end position="184"/>
    </location>
</feature>
<dbReference type="Gene3D" id="3.40.50.2000">
    <property type="entry name" value="Glycogen Phosphorylase B"/>
    <property type="match status" value="2"/>
</dbReference>
<dbReference type="InParanoid" id="A0A3N0VKV3"/>
<dbReference type="Proteomes" id="UP000282106">
    <property type="component" value="Unassembled WGS sequence"/>
</dbReference>
<reference evidence="2 3" key="1">
    <citation type="submission" date="2018-10" db="EMBL/GenBank/DDBJ databases">
        <authorList>
            <person name="Chen W.-M."/>
        </authorList>
    </citation>
    <scope>NUCLEOTIDE SEQUENCE [LARGE SCALE GENOMIC DNA]</scope>
    <source>
        <strain evidence="2 3">THS-13</strain>
    </source>
</reference>
<proteinExistence type="predicted"/>
<gene>
    <name evidence="2" type="ORF">ED208_02435</name>
</gene>
<keyword evidence="3" id="KW-1185">Reference proteome</keyword>
<dbReference type="GO" id="GO:0016757">
    <property type="term" value="F:glycosyltransferase activity"/>
    <property type="evidence" value="ECO:0007669"/>
    <property type="project" value="UniProtKB-ARBA"/>
</dbReference>
<dbReference type="CDD" id="cd03801">
    <property type="entry name" value="GT4_PimA-like"/>
    <property type="match status" value="1"/>
</dbReference>
<dbReference type="EMBL" id="RJVO01000001">
    <property type="protein sequence ID" value="ROH93396.1"/>
    <property type="molecule type" value="Genomic_DNA"/>
</dbReference>
<dbReference type="Pfam" id="PF13579">
    <property type="entry name" value="Glyco_trans_4_4"/>
    <property type="match status" value="1"/>
</dbReference>
<sequence length="389" mass="41316">MSGALRILVVANLPPWVLGGAENQVARLVEAWAGFGHQVEVAGHRIPDGEARLGVAAVRTHRIAVIDRLGRAGRAASYFVSLARLLARIGTRFDVVYARGLGDAAISICLLKAAGFTRLPLVACPINARGAGDAAFIRSVPGWRRIAAVIDRHCDAINLIAPAIADDLAEIGVVTPSLSRIPNGIALAPPLERTVVGPVRRLVWTGRLCAQKGLDLLLVALARVVASGRDFRVELVGDGPDAAMLVGRCRELGLAGHVVFTGPLHRDEIRGRLESADAFVLPSRYEGMSNAALEAMEAGLPLLLTRCGGIDAWVDDTVGWICPPEDVESLFDSLCRLLDVPDADLLARGRRARVLAEHEFGIDAVARRNIELLAAVATAASVATCHEEA</sequence>
<accession>A0A3N0VKV3</accession>
<name>A0A3N0VKV3_9GAMM</name>
<keyword evidence="2" id="KW-0808">Transferase</keyword>
<protein>
    <submittedName>
        <fullName evidence="2">Glycosyltransferase family 1 protein</fullName>
    </submittedName>
</protein>
<dbReference type="Pfam" id="PF13692">
    <property type="entry name" value="Glyco_trans_1_4"/>
    <property type="match status" value="1"/>
</dbReference>